<organism evidence="2 3">
    <name type="scientific">Gemmata palustris</name>
    <dbReference type="NCBI Taxonomy" id="2822762"/>
    <lineage>
        <taxon>Bacteria</taxon>
        <taxon>Pseudomonadati</taxon>
        <taxon>Planctomycetota</taxon>
        <taxon>Planctomycetia</taxon>
        <taxon>Gemmatales</taxon>
        <taxon>Gemmataceae</taxon>
        <taxon>Gemmata</taxon>
    </lineage>
</organism>
<sequence length="260" mass="28235">MIRFTLLVAGALVVLPSAPARGDDDIKDVSSQDLKAGKDEKKRYFLIGPPKDAKAPKNGYGLVVILPGGPGSADFHPFVKRIYKNAVPEGYLAAQPVAVKWTDKQEIVWPTEGNKKDVEGAKFTTEEFVAAVIEDVAARHKIDPQKVLTLSWSSSGPAAYSVALTNSKVTGSLVAMSVFKPDQLPDLKAAKGKPFYLYHSPDDRVCPYRMAEQAEKDLTKAGAKVKLVDYEGGHGWRGPLYDDIRAGIEWLEKNAAAPGK</sequence>
<dbReference type="SUPFAM" id="SSF53474">
    <property type="entry name" value="alpha/beta-Hydrolases"/>
    <property type="match status" value="1"/>
</dbReference>
<evidence type="ECO:0000313" key="3">
    <source>
        <dbReference type="Proteomes" id="UP000676565"/>
    </source>
</evidence>
<dbReference type="Gene3D" id="3.40.50.1820">
    <property type="entry name" value="alpha/beta hydrolase"/>
    <property type="match status" value="1"/>
</dbReference>
<evidence type="ECO:0008006" key="4">
    <source>
        <dbReference type="Google" id="ProtNLM"/>
    </source>
</evidence>
<keyword evidence="1" id="KW-0732">Signal</keyword>
<dbReference type="InterPro" id="IPR029058">
    <property type="entry name" value="AB_hydrolase_fold"/>
</dbReference>
<proteinExistence type="predicted"/>
<dbReference type="RefSeq" id="WP_210663644.1">
    <property type="nucleotide sequence ID" value="NZ_JAGKQQ010000002.1"/>
</dbReference>
<accession>A0ABS5C4X8</accession>
<keyword evidence="3" id="KW-1185">Reference proteome</keyword>
<evidence type="ECO:0000256" key="1">
    <source>
        <dbReference type="SAM" id="SignalP"/>
    </source>
</evidence>
<evidence type="ECO:0000313" key="2">
    <source>
        <dbReference type="EMBL" id="MBP3961042.1"/>
    </source>
</evidence>
<feature type="chain" id="PRO_5046700091" description="Phospholipase/carboxylesterase/thioesterase domain-containing protein" evidence="1">
    <location>
        <begin position="23"/>
        <end position="260"/>
    </location>
</feature>
<dbReference type="Proteomes" id="UP000676565">
    <property type="component" value="Unassembled WGS sequence"/>
</dbReference>
<comment type="caution">
    <text evidence="2">The sequence shown here is derived from an EMBL/GenBank/DDBJ whole genome shotgun (WGS) entry which is preliminary data.</text>
</comment>
<name>A0ABS5C4X8_9BACT</name>
<protein>
    <recommendedName>
        <fullName evidence="4">Phospholipase/carboxylesterase/thioesterase domain-containing protein</fullName>
    </recommendedName>
</protein>
<dbReference type="EMBL" id="JAGKQQ010000002">
    <property type="protein sequence ID" value="MBP3961042.1"/>
    <property type="molecule type" value="Genomic_DNA"/>
</dbReference>
<feature type="signal peptide" evidence="1">
    <location>
        <begin position="1"/>
        <end position="22"/>
    </location>
</feature>
<reference evidence="2 3" key="1">
    <citation type="submission" date="2021-04" db="EMBL/GenBank/DDBJ databases">
        <authorList>
            <person name="Ivanova A."/>
        </authorList>
    </citation>
    <scope>NUCLEOTIDE SEQUENCE [LARGE SCALE GENOMIC DNA]</scope>
    <source>
        <strain evidence="2 3">G18</strain>
    </source>
</reference>
<gene>
    <name evidence="2" type="ORF">J8F10_37960</name>
</gene>